<dbReference type="SUPFAM" id="SSF46565">
    <property type="entry name" value="Chaperone J-domain"/>
    <property type="match status" value="1"/>
</dbReference>
<dbReference type="Proteomes" id="UP000679126">
    <property type="component" value="Unassembled WGS sequence"/>
</dbReference>
<protein>
    <submittedName>
        <fullName evidence="5">J domain-containing protein</fullName>
    </submittedName>
</protein>
<keyword evidence="1" id="KW-0143">Chaperone</keyword>
<proteinExistence type="predicted"/>
<organism evidence="5 6">
    <name type="scientific">Chitinophaga chungangae</name>
    <dbReference type="NCBI Taxonomy" id="2821488"/>
    <lineage>
        <taxon>Bacteria</taxon>
        <taxon>Pseudomonadati</taxon>
        <taxon>Bacteroidota</taxon>
        <taxon>Chitinophagia</taxon>
        <taxon>Chitinophagales</taxon>
        <taxon>Chitinophagaceae</taxon>
        <taxon>Chitinophaga</taxon>
    </lineage>
</organism>
<evidence type="ECO:0000313" key="6">
    <source>
        <dbReference type="Proteomes" id="UP000679126"/>
    </source>
</evidence>
<feature type="compositionally biased region" description="Pro residues" evidence="2">
    <location>
        <begin position="74"/>
        <end position="88"/>
    </location>
</feature>
<keyword evidence="6" id="KW-1185">Reference proteome</keyword>
<dbReference type="CDD" id="cd06257">
    <property type="entry name" value="DnaJ"/>
    <property type="match status" value="1"/>
</dbReference>
<comment type="caution">
    <text evidence="5">The sequence shown here is derived from an EMBL/GenBank/DDBJ whole genome shotgun (WGS) entry which is preliminary data.</text>
</comment>
<evidence type="ECO:0000313" key="5">
    <source>
        <dbReference type="EMBL" id="MBO9152788.1"/>
    </source>
</evidence>
<name>A0ABS3YDP2_9BACT</name>
<evidence type="ECO:0000256" key="3">
    <source>
        <dbReference type="SAM" id="Phobius"/>
    </source>
</evidence>
<dbReference type="Pfam" id="PF00226">
    <property type="entry name" value="DnaJ"/>
    <property type="match status" value="1"/>
</dbReference>
<dbReference type="PANTHER" id="PTHR44360">
    <property type="entry name" value="DNAJ HOMOLOG SUBFAMILY B MEMBER 9"/>
    <property type="match status" value="1"/>
</dbReference>
<dbReference type="Gene3D" id="1.10.287.110">
    <property type="entry name" value="DnaJ domain"/>
    <property type="match status" value="1"/>
</dbReference>
<dbReference type="InterPro" id="IPR036869">
    <property type="entry name" value="J_dom_sf"/>
</dbReference>
<dbReference type="InterPro" id="IPR001623">
    <property type="entry name" value="DnaJ_domain"/>
</dbReference>
<dbReference type="SMART" id="SM00271">
    <property type="entry name" value="DnaJ"/>
    <property type="match status" value="1"/>
</dbReference>
<dbReference type="PRINTS" id="PR00625">
    <property type="entry name" value="JDOMAIN"/>
</dbReference>
<evidence type="ECO:0000256" key="1">
    <source>
        <dbReference type="ARBA" id="ARBA00023186"/>
    </source>
</evidence>
<keyword evidence="3" id="KW-0472">Membrane</keyword>
<dbReference type="PANTHER" id="PTHR44360:SF1">
    <property type="entry name" value="DNAJ HOMOLOG SUBFAMILY B MEMBER 9"/>
    <property type="match status" value="1"/>
</dbReference>
<dbReference type="PROSITE" id="PS50076">
    <property type="entry name" value="DNAJ_2"/>
    <property type="match status" value="1"/>
</dbReference>
<feature type="domain" description="J" evidence="4">
    <location>
        <begin position="3"/>
        <end position="68"/>
    </location>
</feature>
<feature type="transmembrane region" description="Helical" evidence="3">
    <location>
        <begin position="119"/>
        <end position="138"/>
    </location>
</feature>
<evidence type="ECO:0000259" key="4">
    <source>
        <dbReference type="PROSITE" id="PS50076"/>
    </source>
</evidence>
<sequence length="399" mass="46110">MLTYYQILSIPETASLKEIKSAFRKLSLRYHPDRNDGDKTAETKFREVLEAYKVLSDLDKKAWYDRQLFYKRQPPQPAPQPQSQPRPQPIYQQPPFRKVHRRYTEEYVQPDFSRMPWRFMGFVTGGLLLFFVLLYNFGPKPRDINQELRDEEVRIEMPPISTVSQQSVKLKDGTSISLSGLASRYPSASVVELYSDIDGDGADELHLSVTYPGRALFTSRDYIFRRAEMPGEMDVDTKDALYEEFFTYENGLHIVGDNMRLYFGADIETYYSCNDCQVTGLPNPRMVPAIYLRARNGRLRFAETNAGRNREIEENLAYLNTRGVPDLANGQDDGTRKEYIRQVVTYYFNNRALPAAETLFRGNYPGSDQDAVWKDAEEIIKTYVQKITSNAAFGNMEVL</sequence>
<accession>A0ABS3YDP2</accession>
<reference evidence="6" key="1">
    <citation type="submission" date="2021-03" db="EMBL/GenBank/DDBJ databases">
        <title>Assistant Professor.</title>
        <authorList>
            <person name="Huq M.A."/>
        </authorList>
    </citation>
    <scope>NUCLEOTIDE SEQUENCE [LARGE SCALE GENOMIC DNA]</scope>
    <source>
        <strain evidence="6">MAH-28</strain>
    </source>
</reference>
<dbReference type="RefSeq" id="WP_209145767.1">
    <property type="nucleotide sequence ID" value="NZ_JAGHKP010000002.1"/>
</dbReference>
<evidence type="ECO:0000256" key="2">
    <source>
        <dbReference type="SAM" id="MobiDB-lite"/>
    </source>
</evidence>
<dbReference type="EMBL" id="JAGHKP010000002">
    <property type="protein sequence ID" value="MBO9152788.1"/>
    <property type="molecule type" value="Genomic_DNA"/>
</dbReference>
<feature type="region of interest" description="Disordered" evidence="2">
    <location>
        <begin position="73"/>
        <end position="95"/>
    </location>
</feature>
<keyword evidence="3" id="KW-1133">Transmembrane helix</keyword>
<dbReference type="InterPro" id="IPR051948">
    <property type="entry name" value="Hsp70_co-chaperone_J-domain"/>
</dbReference>
<keyword evidence="3" id="KW-0812">Transmembrane</keyword>
<gene>
    <name evidence="5" type="ORF">J7I43_11235</name>
</gene>